<dbReference type="GO" id="GO:0046872">
    <property type="term" value="F:metal ion binding"/>
    <property type="evidence" value="ECO:0007669"/>
    <property type="project" value="UniProtKB-KW"/>
</dbReference>
<evidence type="ECO:0000313" key="10">
    <source>
        <dbReference type="EMBL" id="PFG74047.1"/>
    </source>
</evidence>
<dbReference type="Proteomes" id="UP000223071">
    <property type="component" value="Unassembled WGS sequence"/>
</dbReference>
<keyword evidence="2" id="KW-0963">Cytoplasm</keyword>
<keyword evidence="11" id="KW-1185">Reference proteome</keyword>
<dbReference type="Gene3D" id="1.25.10.10">
    <property type="entry name" value="Leucine-rich Repeat Variant"/>
    <property type="match status" value="1"/>
</dbReference>
<comment type="caution">
    <text evidence="10">The sequence shown here is derived from an EMBL/GenBank/DDBJ whole genome shotgun (WGS) entry which is preliminary data.</text>
</comment>
<evidence type="ECO:0000313" key="11">
    <source>
        <dbReference type="Proteomes" id="UP000223071"/>
    </source>
</evidence>
<evidence type="ECO:0000256" key="5">
    <source>
        <dbReference type="ARBA" id="ARBA00022785"/>
    </source>
</evidence>
<gene>
    <name evidence="10" type="ORF">A9A59_1255</name>
</gene>
<keyword evidence="1" id="KW-0004">4Fe-4S</keyword>
<dbReference type="InterPro" id="IPR016024">
    <property type="entry name" value="ARM-type_fold"/>
</dbReference>
<keyword evidence="3" id="KW-0819">tRNA processing</keyword>
<dbReference type="GO" id="GO:0052693">
    <property type="term" value="F:epoxyqueuosine reductase activity"/>
    <property type="evidence" value="ECO:0007669"/>
    <property type="project" value="TreeGrafter"/>
</dbReference>
<feature type="domain" description="4Fe-4S ferredoxin-type" evidence="9">
    <location>
        <begin position="175"/>
        <end position="207"/>
    </location>
</feature>
<sequence>MNGELKRRVLAVCREAGFPLAGVARAAPAGGARAAAERALAEGLFGEMRWMDADWVERATDPGRFLAGARSLVVVALPAHAPDPPRPADGRARGLVARYARGRDYHRVFEGRLRKAVRRLREEFGAEARATVDYGPLLERPYAAAAGLGWLGKSTMLLAPGFGPWVLLGVIATTLELEPDPPLRKSCGSCRRCIVACPTQAIAPDGGVVDARRCISYLTIEHRGVVPRDLRAAIGARVFGCDDCLDACPVGASRWEADPELQAASAERAWPELRAFVEMDQAEFEAAYRGTALMRAKREGMARNACIALGNVGSAEEAPVLARALEDGSAVVRGHAAWALGRLAARTGADVQELLTWRLTAEDDPWVREEIALALEEADARTRTG</sequence>
<protein>
    <submittedName>
        <fullName evidence="10">Epoxyqueuosine reductase</fullName>
    </submittedName>
</protein>
<dbReference type="InterPro" id="IPR011989">
    <property type="entry name" value="ARM-like"/>
</dbReference>
<dbReference type="InterPro" id="IPR017900">
    <property type="entry name" value="4Fe4S_Fe_S_CS"/>
</dbReference>
<dbReference type="AlphaFoldDB" id="A0A2A9HDE6"/>
<dbReference type="NCBIfam" id="TIGR00276">
    <property type="entry name" value="tRNA epoxyqueuosine(34) reductase QueG"/>
    <property type="match status" value="1"/>
</dbReference>
<evidence type="ECO:0000256" key="6">
    <source>
        <dbReference type="ARBA" id="ARBA00023002"/>
    </source>
</evidence>
<dbReference type="GO" id="GO:0051539">
    <property type="term" value="F:4 iron, 4 sulfur cluster binding"/>
    <property type="evidence" value="ECO:0007669"/>
    <property type="project" value="UniProtKB-KW"/>
</dbReference>
<dbReference type="PROSITE" id="PS51379">
    <property type="entry name" value="4FE4S_FER_2"/>
    <property type="match status" value="1"/>
</dbReference>
<dbReference type="InterPro" id="IPR017896">
    <property type="entry name" value="4Fe4S_Fe-S-bd"/>
</dbReference>
<dbReference type="SUPFAM" id="SSF48371">
    <property type="entry name" value="ARM repeat"/>
    <property type="match status" value="1"/>
</dbReference>
<keyword evidence="4" id="KW-0479">Metal-binding</keyword>
<dbReference type="PANTHER" id="PTHR30002:SF4">
    <property type="entry name" value="EPOXYQUEUOSINE REDUCTASE"/>
    <property type="match status" value="1"/>
</dbReference>
<proteinExistence type="predicted"/>
<evidence type="ECO:0000259" key="9">
    <source>
        <dbReference type="PROSITE" id="PS51379"/>
    </source>
</evidence>
<dbReference type="InterPro" id="IPR013542">
    <property type="entry name" value="QueG_DUF1730"/>
</dbReference>
<keyword evidence="7" id="KW-0408">Iron</keyword>
<dbReference type="Gene3D" id="3.30.70.20">
    <property type="match status" value="1"/>
</dbReference>
<reference evidence="10 11" key="1">
    <citation type="submission" date="2017-09" db="EMBL/GenBank/DDBJ databases">
        <title>Sequencing the genomes of two abundant thermophiles in Great Basin hot springs: Thermocrinis jamiesonii and novel Chloroflexi Thermoflexus hugenholtzii.</title>
        <authorList>
            <person name="Hedlund B."/>
        </authorList>
    </citation>
    <scope>NUCLEOTIDE SEQUENCE [LARGE SCALE GENOMIC DNA]</scope>
    <source>
        <strain evidence="10 11">G233</strain>
    </source>
</reference>
<keyword evidence="8" id="KW-0411">Iron-sulfur</keyword>
<dbReference type="InterPro" id="IPR004453">
    <property type="entry name" value="QueG"/>
</dbReference>
<dbReference type="Pfam" id="PF13484">
    <property type="entry name" value="Fer4_16"/>
    <property type="match status" value="1"/>
</dbReference>
<name>A0A2A9HDE6_TEPT2</name>
<evidence type="ECO:0000256" key="1">
    <source>
        <dbReference type="ARBA" id="ARBA00022485"/>
    </source>
</evidence>
<evidence type="ECO:0000256" key="4">
    <source>
        <dbReference type="ARBA" id="ARBA00022723"/>
    </source>
</evidence>
<dbReference type="EMBL" id="PDJQ01000001">
    <property type="protein sequence ID" value="PFG74047.1"/>
    <property type="molecule type" value="Genomic_DNA"/>
</dbReference>
<keyword evidence="6" id="KW-0560">Oxidoreductase</keyword>
<dbReference type="PROSITE" id="PS00198">
    <property type="entry name" value="4FE4S_FER_1"/>
    <property type="match status" value="1"/>
</dbReference>
<dbReference type="SUPFAM" id="SSF46548">
    <property type="entry name" value="alpha-helical ferredoxin"/>
    <property type="match status" value="1"/>
</dbReference>
<dbReference type="GO" id="GO:0008616">
    <property type="term" value="P:tRNA queuosine(34) biosynthetic process"/>
    <property type="evidence" value="ECO:0007669"/>
    <property type="project" value="UniProtKB-KW"/>
</dbReference>
<accession>A0A2A9HDE6</accession>
<organism evidence="10 11">
    <name type="scientific">Tepidiforma thermophila (strain KCTC 52669 / CGMCC 1.13589 / G233)</name>
    <dbReference type="NCBI Taxonomy" id="2761530"/>
    <lineage>
        <taxon>Bacteria</taxon>
        <taxon>Bacillati</taxon>
        <taxon>Chloroflexota</taxon>
        <taxon>Tepidiformia</taxon>
        <taxon>Tepidiformales</taxon>
        <taxon>Tepidiformaceae</taxon>
        <taxon>Tepidiforma</taxon>
    </lineage>
</organism>
<keyword evidence="5" id="KW-0671">Queuosine biosynthesis</keyword>
<dbReference type="Pfam" id="PF13646">
    <property type="entry name" value="HEAT_2"/>
    <property type="match status" value="1"/>
</dbReference>
<dbReference type="RefSeq" id="WP_165772546.1">
    <property type="nucleotide sequence ID" value="NZ_PDJQ01000001.1"/>
</dbReference>
<evidence type="ECO:0000256" key="8">
    <source>
        <dbReference type="ARBA" id="ARBA00023014"/>
    </source>
</evidence>
<evidence type="ECO:0000256" key="7">
    <source>
        <dbReference type="ARBA" id="ARBA00023004"/>
    </source>
</evidence>
<dbReference type="PANTHER" id="PTHR30002">
    <property type="entry name" value="EPOXYQUEUOSINE REDUCTASE"/>
    <property type="match status" value="1"/>
</dbReference>
<evidence type="ECO:0000256" key="2">
    <source>
        <dbReference type="ARBA" id="ARBA00022490"/>
    </source>
</evidence>
<evidence type="ECO:0000256" key="3">
    <source>
        <dbReference type="ARBA" id="ARBA00022694"/>
    </source>
</evidence>
<dbReference type="Pfam" id="PF08331">
    <property type="entry name" value="QueG_DUF1730"/>
    <property type="match status" value="1"/>
</dbReference>